<protein>
    <recommendedName>
        <fullName evidence="3">Winged helix-turn helix domain-containing protein</fullName>
    </recommendedName>
</protein>
<dbReference type="Proteomes" id="UP000321085">
    <property type="component" value="Unassembled WGS sequence"/>
</dbReference>
<accession>A0A512BXG5</accession>
<dbReference type="AlphaFoldDB" id="A0A512BXG5"/>
<proteinExistence type="predicted"/>
<keyword evidence="2" id="KW-1185">Reference proteome</keyword>
<dbReference type="SUPFAM" id="SSF46689">
    <property type="entry name" value="Homeodomain-like"/>
    <property type="match status" value="1"/>
</dbReference>
<dbReference type="EMBL" id="BJYU01000070">
    <property type="protein sequence ID" value="GEO16646.1"/>
    <property type="molecule type" value="Genomic_DNA"/>
</dbReference>
<dbReference type="RefSeq" id="WP_147022033.1">
    <property type="nucleotide sequence ID" value="NZ_BJYU01000070.1"/>
</dbReference>
<evidence type="ECO:0008006" key="3">
    <source>
        <dbReference type="Google" id="ProtNLM"/>
    </source>
</evidence>
<reference evidence="1 2" key="1">
    <citation type="submission" date="2019-07" db="EMBL/GenBank/DDBJ databases">
        <title>Whole genome shotgun sequence of Microvirga aerophila NBRC 106136.</title>
        <authorList>
            <person name="Hosoyama A."/>
            <person name="Uohara A."/>
            <person name="Ohji S."/>
            <person name="Ichikawa N."/>
        </authorList>
    </citation>
    <scope>NUCLEOTIDE SEQUENCE [LARGE SCALE GENOMIC DNA]</scope>
    <source>
        <strain evidence="1 2">NBRC 106136</strain>
    </source>
</reference>
<dbReference type="InterPro" id="IPR009057">
    <property type="entry name" value="Homeodomain-like_sf"/>
</dbReference>
<gene>
    <name evidence="1" type="ORF">MAE02_43420</name>
</gene>
<name>A0A512BXG5_9HYPH</name>
<dbReference type="Pfam" id="PF13565">
    <property type="entry name" value="HTH_32"/>
    <property type="match status" value="1"/>
</dbReference>
<evidence type="ECO:0000313" key="1">
    <source>
        <dbReference type="EMBL" id="GEO16646.1"/>
    </source>
</evidence>
<sequence>MALVCLREMTAAEHAAVQKLAHSRTAPAQRVQRAQIIWRASHGESTSVIAARAGLDGETVRKRIRRINVEGLEALKDRHRSGRRPTYTPEQTATVIASALTKPQMLGLPFAAWTLDRLAAYLHEHKGIATQRSRIDEILLHEGLRWRRYETRFGERVDPAFAEKRGGSKRSTPHRVRAAV</sequence>
<comment type="caution">
    <text evidence="1">The sequence shown here is derived from an EMBL/GenBank/DDBJ whole genome shotgun (WGS) entry which is preliminary data.</text>
</comment>
<evidence type="ECO:0000313" key="2">
    <source>
        <dbReference type="Proteomes" id="UP000321085"/>
    </source>
</evidence>
<organism evidence="1 2">
    <name type="scientific">Microvirga aerophila</name>
    <dbReference type="NCBI Taxonomy" id="670291"/>
    <lineage>
        <taxon>Bacteria</taxon>
        <taxon>Pseudomonadati</taxon>
        <taxon>Pseudomonadota</taxon>
        <taxon>Alphaproteobacteria</taxon>
        <taxon>Hyphomicrobiales</taxon>
        <taxon>Methylobacteriaceae</taxon>
        <taxon>Microvirga</taxon>
    </lineage>
</organism>